<evidence type="ECO:0000313" key="2">
    <source>
        <dbReference type="EMBL" id="GAH14236.1"/>
    </source>
</evidence>
<sequence>SAGKVALLKLQAAVLNKAVRNFLTLKLDEIFRNNKILGVFKSDPYDLGVILAPEAVAVSLEQNLINQYGVKPSICIQFGPVIDLSRKSKLNAETKKSLRTSIKTLMKKTGLEFDMKGFNDFRDWERIREFAEKFAEIVEKSTGSSERGDSCPNCGIVVDSSWNFCTSCNYKLH</sequence>
<feature type="non-terminal residue" evidence="2">
    <location>
        <position position="1"/>
    </location>
</feature>
<gene>
    <name evidence="2" type="ORF">S01H4_52648</name>
</gene>
<dbReference type="InterPro" id="IPR059113">
    <property type="entry name" value="Znf_ribbon"/>
</dbReference>
<evidence type="ECO:0000259" key="1">
    <source>
        <dbReference type="Pfam" id="PF13248"/>
    </source>
</evidence>
<dbReference type="Pfam" id="PF13248">
    <property type="entry name" value="Zn_ribbon_3"/>
    <property type="match status" value="1"/>
</dbReference>
<accession>X1D094</accession>
<reference evidence="2" key="1">
    <citation type="journal article" date="2014" name="Front. Microbiol.">
        <title>High frequency of phylogenetically diverse reductive dehalogenase-homologous genes in deep subseafloor sedimentary metagenomes.</title>
        <authorList>
            <person name="Kawai M."/>
            <person name="Futagami T."/>
            <person name="Toyoda A."/>
            <person name="Takaki Y."/>
            <person name="Nishi S."/>
            <person name="Hori S."/>
            <person name="Arai W."/>
            <person name="Tsubouchi T."/>
            <person name="Morono Y."/>
            <person name="Uchiyama I."/>
            <person name="Ito T."/>
            <person name="Fujiyama A."/>
            <person name="Inagaki F."/>
            <person name="Takami H."/>
        </authorList>
    </citation>
    <scope>NUCLEOTIDE SEQUENCE</scope>
    <source>
        <strain evidence="2">Expedition CK06-06</strain>
    </source>
</reference>
<dbReference type="EMBL" id="BART01030105">
    <property type="protein sequence ID" value="GAH14236.1"/>
    <property type="molecule type" value="Genomic_DNA"/>
</dbReference>
<protein>
    <recommendedName>
        <fullName evidence="1">Putative zinc-ribbon domain-containing protein</fullName>
    </recommendedName>
</protein>
<organism evidence="2">
    <name type="scientific">marine sediment metagenome</name>
    <dbReference type="NCBI Taxonomy" id="412755"/>
    <lineage>
        <taxon>unclassified sequences</taxon>
        <taxon>metagenomes</taxon>
        <taxon>ecological metagenomes</taxon>
    </lineage>
</organism>
<feature type="domain" description="Putative zinc-ribbon" evidence="1">
    <location>
        <begin position="150"/>
        <end position="172"/>
    </location>
</feature>
<name>X1D094_9ZZZZ</name>
<dbReference type="AlphaFoldDB" id="X1D094"/>
<proteinExistence type="predicted"/>
<comment type="caution">
    <text evidence="2">The sequence shown here is derived from an EMBL/GenBank/DDBJ whole genome shotgun (WGS) entry which is preliminary data.</text>
</comment>